<dbReference type="Pfam" id="PF12770">
    <property type="entry name" value="CHAT"/>
    <property type="match status" value="1"/>
</dbReference>
<dbReference type="AlphaFoldDB" id="A0A4S8LPD8"/>
<dbReference type="EMBL" id="ML179313">
    <property type="protein sequence ID" value="THU91187.1"/>
    <property type="molecule type" value="Genomic_DNA"/>
</dbReference>
<gene>
    <name evidence="2" type="ORF">K435DRAFT_674591</name>
</gene>
<sequence length="520" mass="57301">MTWLGASFETRTLTLAEWWRKVEALGHSIASPAEFPGYAAEVAIEAGDIPRALQWLEHGRSILWAQLLRLRAPLDSVWACNPELAGQLEKIRSELIKTSSSPESSSESQRHHDLTQAWEETIARAHQLPGLENFLQPLPLEKLFGYVKNGPVVVINCTDARTDALVVMPAQTGMNGIIHIALPEVSASKVKQWHLDLVSATQDAFTSRTDRFSYRIPSNTEAHSMKNLLRELWLMVVYPILKRLEVQVSNNVVPGLRVYWCPTGGLTFLPLHAAGDYNRVEPGHKIFDFFVSSYIPNLASFAHSQRITTSPFSTTEILVVAAPDAEGYSKIPYTDEEISRIKGRVKAVAGHSVTALSGDAATRERVVSVITRARWAHFACHGIQHPTSPMSSALMLSDKETLRLSDIASLDLPHSELAYLSACHTATGMQTLPSESLHLAAGMLLAGFSGVIATMWSIKDHYAADVADEVYRHLLVHDQATPGKHGVAAVALYLAVQKLRNSVTDKDFLSWVPYIHIGAS</sequence>
<evidence type="ECO:0000313" key="3">
    <source>
        <dbReference type="Proteomes" id="UP000297245"/>
    </source>
</evidence>
<keyword evidence="3" id="KW-1185">Reference proteome</keyword>
<accession>A0A4S8LPD8</accession>
<protein>
    <recommendedName>
        <fullName evidence="1">CHAT domain-containing protein</fullName>
    </recommendedName>
</protein>
<name>A0A4S8LPD8_DENBC</name>
<dbReference type="OrthoDB" id="9991317at2759"/>
<proteinExistence type="predicted"/>
<evidence type="ECO:0000313" key="2">
    <source>
        <dbReference type="EMBL" id="THU91187.1"/>
    </source>
</evidence>
<dbReference type="Proteomes" id="UP000297245">
    <property type="component" value="Unassembled WGS sequence"/>
</dbReference>
<dbReference type="InterPro" id="IPR024983">
    <property type="entry name" value="CHAT_dom"/>
</dbReference>
<organism evidence="2 3">
    <name type="scientific">Dendrothele bispora (strain CBS 962.96)</name>
    <dbReference type="NCBI Taxonomy" id="1314807"/>
    <lineage>
        <taxon>Eukaryota</taxon>
        <taxon>Fungi</taxon>
        <taxon>Dikarya</taxon>
        <taxon>Basidiomycota</taxon>
        <taxon>Agaricomycotina</taxon>
        <taxon>Agaricomycetes</taxon>
        <taxon>Agaricomycetidae</taxon>
        <taxon>Agaricales</taxon>
        <taxon>Agaricales incertae sedis</taxon>
        <taxon>Dendrothele</taxon>
    </lineage>
</organism>
<evidence type="ECO:0000259" key="1">
    <source>
        <dbReference type="Pfam" id="PF12770"/>
    </source>
</evidence>
<feature type="domain" description="CHAT" evidence="1">
    <location>
        <begin position="227"/>
        <end position="518"/>
    </location>
</feature>
<reference evidence="2 3" key="1">
    <citation type="journal article" date="2019" name="Nat. Ecol. Evol.">
        <title>Megaphylogeny resolves global patterns of mushroom evolution.</title>
        <authorList>
            <person name="Varga T."/>
            <person name="Krizsan K."/>
            <person name="Foldi C."/>
            <person name="Dima B."/>
            <person name="Sanchez-Garcia M."/>
            <person name="Sanchez-Ramirez S."/>
            <person name="Szollosi G.J."/>
            <person name="Szarkandi J.G."/>
            <person name="Papp V."/>
            <person name="Albert L."/>
            <person name="Andreopoulos W."/>
            <person name="Angelini C."/>
            <person name="Antonin V."/>
            <person name="Barry K.W."/>
            <person name="Bougher N.L."/>
            <person name="Buchanan P."/>
            <person name="Buyck B."/>
            <person name="Bense V."/>
            <person name="Catcheside P."/>
            <person name="Chovatia M."/>
            <person name="Cooper J."/>
            <person name="Damon W."/>
            <person name="Desjardin D."/>
            <person name="Finy P."/>
            <person name="Geml J."/>
            <person name="Haridas S."/>
            <person name="Hughes K."/>
            <person name="Justo A."/>
            <person name="Karasinski D."/>
            <person name="Kautmanova I."/>
            <person name="Kiss B."/>
            <person name="Kocsube S."/>
            <person name="Kotiranta H."/>
            <person name="LaButti K.M."/>
            <person name="Lechner B.E."/>
            <person name="Liimatainen K."/>
            <person name="Lipzen A."/>
            <person name="Lukacs Z."/>
            <person name="Mihaltcheva S."/>
            <person name="Morgado L.N."/>
            <person name="Niskanen T."/>
            <person name="Noordeloos M.E."/>
            <person name="Ohm R.A."/>
            <person name="Ortiz-Santana B."/>
            <person name="Ovrebo C."/>
            <person name="Racz N."/>
            <person name="Riley R."/>
            <person name="Savchenko A."/>
            <person name="Shiryaev A."/>
            <person name="Soop K."/>
            <person name="Spirin V."/>
            <person name="Szebenyi C."/>
            <person name="Tomsovsky M."/>
            <person name="Tulloss R.E."/>
            <person name="Uehling J."/>
            <person name="Grigoriev I.V."/>
            <person name="Vagvolgyi C."/>
            <person name="Papp T."/>
            <person name="Martin F.M."/>
            <person name="Miettinen O."/>
            <person name="Hibbett D.S."/>
            <person name="Nagy L.G."/>
        </authorList>
    </citation>
    <scope>NUCLEOTIDE SEQUENCE [LARGE SCALE GENOMIC DNA]</scope>
    <source>
        <strain evidence="2 3">CBS 962.96</strain>
    </source>
</reference>